<feature type="transmembrane region" description="Helical" evidence="1">
    <location>
        <begin position="12"/>
        <end position="28"/>
    </location>
</feature>
<protein>
    <submittedName>
        <fullName evidence="2">Uncharacterized protein</fullName>
    </submittedName>
</protein>
<gene>
    <name evidence="2" type="ORF">NFC73_13070</name>
</gene>
<keyword evidence="1" id="KW-0812">Transmembrane</keyword>
<feature type="transmembrane region" description="Helical" evidence="1">
    <location>
        <begin position="65"/>
        <end position="88"/>
    </location>
</feature>
<accession>A0ABT1LQB8</accession>
<name>A0ABT1LQB8_9MICC</name>
<evidence type="ECO:0000313" key="3">
    <source>
        <dbReference type="Proteomes" id="UP001524318"/>
    </source>
</evidence>
<sequence>MELQLGLTAQGSSLWGFIVFGSSVLMFAGSSVGLILLAAGQAVVVVCMCFDMVRALSVPRSHRRYVASTVFRTLAVPSIIASGMSVLIDALAWSWMDVGMSMFVMVAIIFRLHHDKDEDNWWKGKGKKLARWARRQFSSGTSVAPAMG</sequence>
<keyword evidence="3" id="KW-1185">Reference proteome</keyword>
<dbReference type="Proteomes" id="UP001524318">
    <property type="component" value="Unassembled WGS sequence"/>
</dbReference>
<dbReference type="EMBL" id="JANCLV010000008">
    <property type="protein sequence ID" value="MCP9000652.1"/>
    <property type="molecule type" value="Genomic_DNA"/>
</dbReference>
<feature type="transmembrane region" description="Helical" evidence="1">
    <location>
        <begin position="94"/>
        <end position="113"/>
    </location>
</feature>
<proteinExistence type="predicted"/>
<keyword evidence="1" id="KW-1133">Transmembrane helix</keyword>
<keyword evidence="1" id="KW-0472">Membrane</keyword>
<comment type="caution">
    <text evidence="2">The sequence shown here is derived from an EMBL/GenBank/DDBJ whole genome shotgun (WGS) entry which is preliminary data.</text>
</comment>
<evidence type="ECO:0000313" key="2">
    <source>
        <dbReference type="EMBL" id="MCP9000652.1"/>
    </source>
</evidence>
<organism evidence="2 3">
    <name type="scientific">Pseudarthrobacter humi</name>
    <dbReference type="NCBI Taxonomy" id="2952523"/>
    <lineage>
        <taxon>Bacteria</taxon>
        <taxon>Bacillati</taxon>
        <taxon>Actinomycetota</taxon>
        <taxon>Actinomycetes</taxon>
        <taxon>Micrococcales</taxon>
        <taxon>Micrococcaceae</taxon>
        <taxon>Pseudarthrobacter</taxon>
    </lineage>
</organism>
<evidence type="ECO:0000256" key="1">
    <source>
        <dbReference type="SAM" id="Phobius"/>
    </source>
</evidence>
<dbReference type="RefSeq" id="WP_254750838.1">
    <property type="nucleotide sequence ID" value="NZ_JANCLV010000008.1"/>
</dbReference>
<reference evidence="2 3" key="1">
    <citation type="submission" date="2022-06" db="EMBL/GenBank/DDBJ databases">
        <title>Pseudarthrobacter sp. strain RMG13 Genome sequencing and assembly.</title>
        <authorList>
            <person name="Kim I."/>
        </authorList>
    </citation>
    <scope>NUCLEOTIDE SEQUENCE [LARGE SCALE GENOMIC DNA]</scope>
    <source>
        <strain evidence="2 3">RMG13</strain>
    </source>
</reference>